<protein>
    <submittedName>
        <fullName evidence="2">Uncharacterized protein</fullName>
    </submittedName>
</protein>
<feature type="compositionally biased region" description="Low complexity" evidence="1">
    <location>
        <begin position="1"/>
        <end position="69"/>
    </location>
</feature>
<feature type="compositionally biased region" description="Low complexity" evidence="1">
    <location>
        <begin position="94"/>
        <end position="103"/>
    </location>
</feature>
<dbReference type="Proteomes" id="UP000230605">
    <property type="component" value="Chromosome 7"/>
</dbReference>
<keyword evidence="5" id="KW-1185">Reference proteome</keyword>
<feature type="compositionally biased region" description="Low complexity" evidence="1">
    <location>
        <begin position="77"/>
        <end position="87"/>
    </location>
</feature>
<evidence type="ECO:0000313" key="3">
    <source>
        <dbReference type="EMBL" id="WPB05718.1"/>
    </source>
</evidence>
<organism evidence="2 4">
    <name type="scientific">Cercospora beticola</name>
    <name type="common">Sugarbeet leaf spot fungus</name>
    <dbReference type="NCBI Taxonomy" id="122368"/>
    <lineage>
        <taxon>Eukaryota</taxon>
        <taxon>Fungi</taxon>
        <taxon>Dikarya</taxon>
        <taxon>Ascomycota</taxon>
        <taxon>Pezizomycotina</taxon>
        <taxon>Dothideomycetes</taxon>
        <taxon>Dothideomycetidae</taxon>
        <taxon>Mycosphaerellales</taxon>
        <taxon>Mycosphaerellaceae</taxon>
        <taxon>Cercospora</taxon>
    </lineage>
</organism>
<evidence type="ECO:0000313" key="2">
    <source>
        <dbReference type="EMBL" id="PIA91828.1"/>
    </source>
</evidence>
<name>A0A2G5HH14_CERBT</name>
<dbReference type="EMBL" id="LKMD01000106">
    <property type="protein sequence ID" value="PIA91828.1"/>
    <property type="molecule type" value="Genomic_DNA"/>
</dbReference>
<gene>
    <name evidence="2" type="ORF">CB0940_09934</name>
    <name evidence="3" type="ORF">RHO25_010372</name>
</gene>
<dbReference type="Proteomes" id="UP001302367">
    <property type="component" value="Chromosome 7"/>
</dbReference>
<reference evidence="2 4" key="1">
    <citation type="submission" date="2015-10" db="EMBL/GenBank/DDBJ databases">
        <title>The cercosporin biosynthetic gene cluster was horizontally transferred to several fungal lineages and shown to be expanded in Cercospora beticola based on microsynteny with recipient genomes.</title>
        <authorList>
            <person name="De Jonge R."/>
            <person name="Ebert M.K."/>
            <person name="Suttle J.C."/>
            <person name="Jurick Ii W.M."/>
            <person name="Secor G.A."/>
            <person name="Thomma B.P."/>
            <person name="Van De Peer Y."/>
            <person name="Bolton M.D."/>
        </authorList>
    </citation>
    <scope>NUCLEOTIDE SEQUENCE [LARGE SCALE GENOMIC DNA]</scope>
    <source>
        <strain evidence="2 4">09-40</strain>
    </source>
</reference>
<feature type="region of interest" description="Disordered" evidence="1">
    <location>
        <begin position="1"/>
        <end position="105"/>
    </location>
</feature>
<evidence type="ECO:0000313" key="4">
    <source>
        <dbReference type="Proteomes" id="UP000230605"/>
    </source>
</evidence>
<accession>A0A2G5HH14</accession>
<dbReference type="EMBL" id="CP134190">
    <property type="protein sequence ID" value="WPB05718.1"/>
    <property type="molecule type" value="Genomic_DNA"/>
</dbReference>
<sequence>MNSPFGAPSQAGAPSQSGASSQSGAPSQFGGLPQQGFPPQFGAPSPFGAPNGMPQQPFGFPQQGGIPQQPFGPPPQGGMLQPPFGLPTQGGGMQQPAPQPQAGRPRREEIWANMSDDELLNNFNRIRRKWERMLMRMQLAFGIPPENVGRCLIWYAQQFMMNPVPTLRLMVADIPAMRATSQTGFFPM</sequence>
<reference evidence="3 5" key="2">
    <citation type="submission" date="2023-09" db="EMBL/GenBank/DDBJ databases">
        <title>Complete-Gapless Cercospora beticola genome.</title>
        <authorList>
            <person name="Wyatt N.A."/>
            <person name="Spanner R.E."/>
            <person name="Bolton M.D."/>
        </authorList>
    </citation>
    <scope>NUCLEOTIDE SEQUENCE [LARGE SCALE GENOMIC DNA]</scope>
    <source>
        <strain evidence="3">Cb09-40</strain>
    </source>
</reference>
<dbReference type="AlphaFoldDB" id="A0A2G5HH14"/>
<evidence type="ECO:0000256" key="1">
    <source>
        <dbReference type="SAM" id="MobiDB-lite"/>
    </source>
</evidence>
<evidence type="ECO:0000313" key="5">
    <source>
        <dbReference type="Proteomes" id="UP001302367"/>
    </source>
</evidence>
<dbReference type="OrthoDB" id="10526826at2759"/>
<proteinExistence type="predicted"/>